<accession>A0A6A6A3Q6</accession>
<evidence type="ECO:0000313" key="1">
    <source>
        <dbReference type="EMBL" id="KAF2125547.1"/>
    </source>
</evidence>
<reference evidence="1" key="1">
    <citation type="journal article" date="2020" name="Stud. Mycol.">
        <title>101 Dothideomycetes genomes: a test case for predicting lifestyles and emergence of pathogens.</title>
        <authorList>
            <person name="Haridas S."/>
            <person name="Albert R."/>
            <person name="Binder M."/>
            <person name="Bloem J."/>
            <person name="Labutti K."/>
            <person name="Salamov A."/>
            <person name="Andreopoulos B."/>
            <person name="Baker S."/>
            <person name="Barry K."/>
            <person name="Bills G."/>
            <person name="Bluhm B."/>
            <person name="Cannon C."/>
            <person name="Castanera R."/>
            <person name="Culley D."/>
            <person name="Daum C."/>
            <person name="Ezra D."/>
            <person name="Gonzalez J."/>
            <person name="Henrissat B."/>
            <person name="Kuo A."/>
            <person name="Liang C."/>
            <person name="Lipzen A."/>
            <person name="Lutzoni F."/>
            <person name="Magnuson J."/>
            <person name="Mondo S."/>
            <person name="Nolan M."/>
            <person name="Ohm R."/>
            <person name="Pangilinan J."/>
            <person name="Park H.-J."/>
            <person name="Ramirez L."/>
            <person name="Alfaro M."/>
            <person name="Sun H."/>
            <person name="Tritt A."/>
            <person name="Yoshinaga Y."/>
            <person name="Zwiers L.-H."/>
            <person name="Turgeon B."/>
            <person name="Goodwin S."/>
            <person name="Spatafora J."/>
            <person name="Crous P."/>
            <person name="Grigoriev I."/>
        </authorList>
    </citation>
    <scope>NUCLEOTIDE SEQUENCE</scope>
    <source>
        <strain evidence="1">CBS 119687</strain>
    </source>
</reference>
<sequence length="80" mass="8431">MLGTWQVRSGQAKAGTRSGIGRVKASFYGCEGCGIFADRGAVMGCGCGRSTCIPTQVPVRRLVKEVIQACLDSSSLQCKM</sequence>
<dbReference type="AlphaFoldDB" id="A0A6A6A3Q6"/>
<proteinExistence type="predicted"/>
<protein>
    <submittedName>
        <fullName evidence="1">Uncharacterized protein</fullName>
    </submittedName>
</protein>
<dbReference type="GeneID" id="54402369"/>
<name>A0A6A6A3Q6_9PLEO</name>
<dbReference type="RefSeq" id="XP_033519939.1">
    <property type="nucleotide sequence ID" value="XM_033661937.1"/>
</dbReference>
<dbReference type="Proteomes" id="UP000799771">
    <property type="component" value="Unassembled WGS sequence"/>
</dbReference>
<dbReference type="EMBL" id="ML977516">
    <property type="protein sequence ID" value="KAF2125547.1"/>
    <property type="molecule type" value="Genomic_DNA"/>
</dbReference>
<organism evidence="1 2">
    <name type="scientific">Dothidotthia symphoricarpi CBS 119687</name>
    <dbReference type="NCBI Taxonomy" id="1392245"/>
    <lineage>
        <taxon>Eukaryota</taxon>
        <taxon>Fungi</taxon>
        <taxon>Dikarya</taxon>
        <taxon>Ascomycota</taxon>
        <taxon>Pezizomycotina</taxon>
        <taxon>Dothideomycetes</taxon>
        <taxon>Pleosporomycetidae</taxon>
        <taxon>Pleosporales</taxon>
        <taxon>Dothidotthiaceae</taxon>
        <taxon>Dothidotthia</taxon>
    </lineage>
</organism>
<evidence type="ECO:0000313" key="2">
    <source>
        <dbReference type="Proteomes" id="UP000799771"/>
    </source>
</evidence>
<keyword evidence="2" id="KW-1185">Reference proteome</keyword>
<gene>
    <name evidence="1" type="ORF">P153DRAFT_115412</name>
</gene>